<proteinExistence type="predicted"/>
<evidence type="ECO:0000313" key="4">
    <source>
        <dbReference type="EMBL" id="GAA4105197.1"/>
    </source>
</evidence>
<evidence type="ECO:0000256" key="1">
    <source>
        <dbReference type="SAM" id="SignalP"/>
    </source>
</evidence>
<evidence type="ECO:0000313" key="5">
    <source>
        <dbReference type="Proteomes" id="UP001500841"/>
    </source>
</evidence>
<dbReference type="Gene3D" id="3.40.50.1820">
    <property type="entry name" value="alpha/beta hydrolase"/>
    <property type="match status" value="1"/>
</dbReference>
<organism evidence="4 5">
    <name type="scientific">Mucilaginibacter panaciglaebae</name>
    <dbReference type="NCBI Taxonomy" id="502331"/>
    <lineage>
        <taxon>Bacteria</taxon>
        <taxon>Pseudomonadati</taxon>
        <taxon>Bacteroidota</taxon>
        <taxon>Sphingobacteriia</taxon>
        <taxon>Sphingobacteriales</taxon>
        <taxon>Sphingobacteriaceae</taxon>
        <taxon>Mucilaginibacter</taxon>
    </lineage>
</organism>
<dbReference type="RefSeq" id="WP_345107287.1">
    <property type="nucleotide sequence ID" value="NZ_BAABCV010000016.1"/>
</dbReference>
<name>A0ABP7X5W4_9SPHI</name>
<accession>A0ABP7X5W4</accession>
<dbReference type="InterPro" id="IPR029058">
    <property type="entry name" value="AB_hydrolase_fold"/>
</dbReference>
<dbReference type="Proteomes" id="UP001500841">
    <property type="component" value="Unassembled WGS sequence"/>
</dbReference>
<feature type="signal peptide" evidence="1">
    <location>
        <begin position="1"/>
        <end position="25"/>
    </location>
</feature>
<dbReference type="InterPro" id="IPR001375">
    <property type="entry name" value="Peptidase_S9_cat"/>
</dbReference>
<feature type="domain" description="Dipeptidylpeptidase IV N-terminal" evidence="3">
    <location>
        <begin position="106"/>
        <end position="453"/>
    </location>
</feature>
<feature type="chain" id="PRO_5045552785" evidence="1">
    <location>
        <begin position="26"/>
        <end position="750"/>
    </location>
</feature>
<evidence type="ECO:0000259" key="3">
    <source>
        <dbReference type="Pfam" id="PF00930"/>
    </source>
</evidence>
<dbReference type="PANTHER" id="PTHR11731">
    <property type="entry name" value="PROTEASE FAMILY S9B,C DIPEPTIDYL-PEPTIDASE IV-RELATED"/>
    <property type="match status" value="1"/>
</dbReference>
<sequence>MNKIAAQYLCIALFSLGIFTHAAEAQDKKEYKDLGEALMSAGQLHGKSGPQSVNWINEGQKYSYISGEEIRSMEPATLKDELIFDKKGLNFPGTKNPFAYNSFQWSHDSRNLVFQSNFRPIYRKSGIADYYIYNLQSKQLKQAAKDARSAELSPNGKKVGVERKGNMYVYDFATGKEKQLTNDATGDKGIFNGHYDWVYEEEFGQPQAWNWSPDSKYIAYWQFDEHKVPDFEMTNFEGHHSEIVHIPLPQVGDANPSVRIGVADVATGKKIWLKPDETGDFYIPRIYWTSNPDVLALMTLNRQQNHMKLYFFNVKTGEHQVVLDEKNNTWVAVFDFYTDVNDMIYFPEHSKEFFWVSDRSGYYHIYRYSYGGKLINQVTKGNWDMIKVEGIDTKTQSIYYLSAESSGLAQELYSIKFDGSGKKKISQVNGFHAVNMSPDTRYFIDSYSSISTPTHVGLFDNSGKALKMLEDNKDVTNFLNTHAYSAPEPFKVKTNDGVMLDAYMIKPFNFDPTKKYPVVLTVYGGPESHSFYNKFSANPWQQWLAQSGYIVVDVNNRGISNYGSAFLKIGYKQLGKYESADFAETAQYVNTLPYVDKGKIAIMGTSYGGFATVYTLLTHPGVFAAGIANSAVTDWRLYDDIYTERYMGLMNENEAGYNQSSALMHAGSLQDRLLLIHSMSDDNVHPANTMQLLTALTAAGKDVDLRIYPKGAHGAAYDLQSYMLIYNVEFQYLEKYLKGKNDLPNLNEGK</sequence>
<feature type="domain" description="Peptidase S9 prolyl oligopeptidase catalytic" evidence="2">
    <location>
        <begin position="541"/>
        <end position="739"/>
    </location>
</feature>
<dbReference type="PANTHER" id="PTHR11731:SF193">
    <property type="entry name" value="DIPEPTIDYL PEPTIDASE 9"/>
    <property type="match status" value="1"/>
</dbReference>
<dbReference type="Pfam" id="PF00326">
    <property type="entry name" value="Peptidase_S9"/>
    <property type="match status" value="1"/>
</dbReference>
<evidence type="ECO:0000259" key="2">
    <source>
        <dbReference type="Pfam" id="PF00326"/>
    </source>
</evidence>
<keyword evidence="5" id="KW-1185">Reference proteome</keyword>
<dbReference type="InterPro" id="IPR002469">
    <property type="entry name" value="Peptidase_S9B_N"/>
</dbReference>
<dbReference type="Gene3D" id="2.140.10.30">
    <property type="entry name" value="Dipeptidylpeptidase IV, N-terminal domain"/>
    <property type="match status" value="1"/>
</dbReference>
<dbReference type="EMBL" id="BAABCV010000016">
    <property type="protein sequence ID" value="GAA4105197.1"/>
    <property type="molecule type" value="Genomic_DNA"/>
</dbReference>
<dbReference type="Pfam" id="PF00930">
    <property type="entry name" value="DPPIV_N"/>
    <property type="match status" value="1"/>
</dbReference>
<dbReference type="InterPro" id="IPR050278">
    <property type="entry name" value="Serine_Prot_S9B/DPPIV"/>
</dbReference>
<dbReference type="SUPFAM" id="SSF53474">
    <property type="entry name" value="alpha/beta-Hydrolases"/>
    <property type="match status" value="1"/>
</dbReference>
<keyword evidence="1" id="KW-0732">Signal</keyword>
<protein>
    <submittedName>
        <fullName evidence="4">S9 family peptidase</fullName>
    </submittedName>
</protein>
<comment type="caution">
    <text evidence="4">The sequence shown here is derived from an EMBL/GenBank/DDBJ whole genome shotgun (WGS) entry which is preliminary data.</text>
</comment>
<reference evidence="5" key="1">
    <citation type="journal article" date="2019" name="Int. J. Syst. Evol. Microbiol.">
        <title>The Global Catalogue of Microorganisms (GCM) 10K type strain sequencing project: providing services to taxonomists for standard genome sequencing and annotation.</title>
        <authorList>
            <consortium name="The Broad Institute Genomics Platform"/>
            <consortium name="The Broad Institute Genome Sequencing Center for Infectious Disease"/>
            <person name="Wu L."/>
            <person name="Ma J."/>
        </authorList>
    </citation>
    <scope>NUCLEOTIDE SEQUENCE [LARGE SCALE GENOMIC DNA]</scope>
    <source>
        <strain evidence="5">JCM 17085</strain>
    </source>
</reference>
<dbReference type="SUPFAM" id="SSF82171">
    <property type="entry name" value="DPP6 N-terminal domain-like"/>
    <property type="match status" value="1"/>
</dbReference>
<gene>
    <name evidence="4" type="ORF">GCM10022392_33660</name>
</gene>